<dbReference type="PANTHER" id="PTHR34310:SF8">
    <property type="entry name" value="CONSERVED PROTEIN"/>
    <property type="match status" value="1"/>
</dbReference>
<dbReference type="InterPro" id="IPR007361">
    <property type="entry name" value="DUF427"/>
</dbReference>
<evidence type="ECO:0000313" key="4">
    <source>
        <dbReference type="Proteomes" id="UP000480804"/>
    </source>
</evidence>
<sequence length="180" mass="19064">MAAPAEQFGELAGGPRVALGQVGGGQEDAYVHGRNLSPARPGAEAAYRTGGAGGGGTVGGMTQGHGDDTARGHRITVERTPVHVRVVRGGRTVAESRRPLLLRETGLPVRYYLPPEDVRTELLAPSGTHTFCPFKGTASYWSLPGEPDLVWAYPDPVEAVAEIRDHFCFYGTEVVGERAG</sequence>
<protein>
    <recommendedName>
        <fullName evidence="1">DUF427 domain-containing protein</fullName>
    </recommendedName>
</protein>
<reference evidence="3" key="1">
    <citation type="journal article" date="2014" name="Int. J. Syst. Evol. Microbiol.">
        <title>Complete genome sequence of Corynebacterium casei LMG S-19264T (=DSM 44701T), isolated from a smear-ripened cheese.</title>
        <authorList>
            <consortium name="US DOE Joint Genome Institute (JGI-PGF)"/>
            <person name="Walter F."/>
            <person name="Albersmeier A."/>
            <person name="Kalinowski J."/>
            <person name="Ruckert C."/>
        </authorList>
    </citation>
    <scope>NUCLEOTIDE SEQUENCE</scope>
    <source>
        <strain evidence="3">JCM 4136</strain>
    </source>
</reference>
<proteinExistence type="predicted"/>
<evidence type="ECO:0000313" key="2">
    <source>
        <dbReference type="EMBL" id="GFH76684.1"/>
    </source>
</evidence>
<accession>A0A8H9HTY1</accession>
<dbReference type="Proteomes" id="UP000660975">
    <property type="component" value="Unassembled WGS sequence"/>
</dbReference>
<dbReference type="PANTHER" id="PTHR34310">
    <property type="entry name" value="DUF427 DOMAIN PROTEIN (AFU_ORTHOLOGUE AFUA_3G02220)"/>
    <property type="match status" value="1"/>
</dbReference>
<comment type="caution">
    <text evidence="3">The sequence shown here is derived from an EMBL/GenBank/DDBJ whole genome shotgun (WGS) entry which is preliminary data.</text>
</comment>
<name>A0A8H9HTY1_9ACTN</name>
<organism evidence="3 5">
    <name type="scientific">Streptomyces gougerotii</name>
    <dbReference type="NCBI Taxonomy" id="53448"/>
    <lineage>
        <taxon>Bacteria</taxon>
        <taxon>Bacillati</taxon>
        <taxon>Actinomycetota</taxon>
        <taxon>Actinomycetes</taxon>
        <taxon>Kitasatosporales</taxon>
        <taxon>Streptomycetaceae</taxon>
        <taxon>Streptomyces</taxon>
        <taxon>Streptomyces diastaticus group</taxon>
    </lineage>
</organism>
<feature type="domain" description="DUF427" evidence="1">
    <location>
        <begin position="84"/>
        <end position="170"/>
    </location>
</feature>
<reference evidence="3" key="3">
    <citation type="submission" date="2020-09" db="EMBL/GenBank/DDBJ databases">
        <authorList>
            <person name="Sun Q."/>
            <person name="Ohkuma M."/>
        </authorList>
    </citation>
    <scope>NUCLEOTIDE SEQUENCE</scope>
    <source>
        <strain evidence="3">JCM 4136</strain>
    </source>
</reference>
<dbReference type="InterPro" id="IPR038694">
    <property type="entry name" value="DUF427_sf"/>
</dbReference>
<dbReference type="Proteomes" id="UP000480804">
    <property type="component" value="Unassembled WGS sequence"/>
</dbReference>
<dbReference type="EMBL" id="BMSC01000019">
    <property type="protein sequence ID" value="GGU88034.1"/>
    <property type="molecule type" value="Genomic_DNA"/>
</dbReference>
<evidence type="ECO:0000313" key="5">
    <source>
        <dbReference type="Proteomes" id="UP000660975"/>
    </source>
</evidence>
<evidence type="ECO:0000313" key="3">
    <source>
        <dbReference type="EMBL" id="GGU88034.1"/>
    </source>
</evidence>
<keyword evidence="4" id="KW-1185">Reference proteome</keyword>
<evidence type="ECO:0000259" key="1">
    <source>
        <dbReference type="Pfam" id="PF04248"/>
    </source>
</evidence>
<dbReference type="Pfam" id="PF04248">
    <property type="entry name" value="NTP_transf_9"/>
    <property type="match status" value="1"/>
</dbReference>
<dbReference type="EMBL" id="BLLO01000014">
    <property type="protein sequence ID" value="GFH76684.1"/>
    <property type="molecule type" value="Genomic_DNA"/>
</dbReference>
<reference evidence="2 4" key="2">
    <citation type="submission" date="2020-02" db="EMBL/GenBank/DDBJ databases">
        <title>Whole genome shotgun sequence of Streptomyces gougerotii NBRC 13043.</title>
        <authorList>
            <person name="Ichikawa N."/>
            <person name="Komaki H."/>
            <person name="Tamura T."/>
        </authorList>
    </citation>
    <scope>NUCLEOTIDE SEQUENCE [LARGE SCALE GENOMIC DNA]</scope>
    <source>
        <strain evidence="2 4">NBRC 13043</strain>
    </source>
</reference>
<dbReference type="Gene3D" id="2.170.150.40">
    <property type="entry name" value="Domain of unknown function (DUF427)"/>
    <property type="match status" value="1"/>
</dbReference>
<dbReference type="AlphaFoldDB" id="A0A8H9HTY1"/>
<gene>
    <name evidence="3" type="ORF">GCM10010227_48460</name>
    <name evidence="2" type="ORF">Sgou_13540</name>
</gene>